<dbReference type="PANTHER" id="PTHR46837">
    <property type="entry name" value="PROTEIN MLN51 HOMOLOG"/>
    <property type="match status" value="1"/>
</dbReference>
<protein>
    <recommendedName>
        <fullName evidence="14">Btz domain-containing protein</fullName>
    </recommendedName>
</protein>
<evidence type="ECO:0000313" key="15">
    <source>
        <dbReference type="EMBL" id="KAJ8773485.1"/>
    </source>
</evidence>
<reference evidence="15 16" key="1">
    <citation type="submission" date="2021-09" db="EMBL/GenBank/DDBJ databases">
        <title>Genomic insights and catalytic innovation underlie evolution of tropane alkaloids biosynthesis.</title>
        <authorList>
            <person name="Wang Y.-J."/>
            <person name="Tian T."/>
            <person name="Huang J.-P."/>
            <person name="Huang S.-X."/>
        </authorList>
    </citation>
    <scope>NUCLEOTIDE SEQUENCE [LARGE SCALE GENOMIC DNA]</scope>
    <source>
        <strain evidence="15">KIB-2018</strain>
        <tissue evidence="15">Leaf</tissue>
    </source>
</reference>
<feature type="region of interest" description="Disordered" evidence="13">
    <location>
        <begin position="199"/>
        <end position="253"/>
    </location>
</feature>
<feature type="compositionally biased region" description="Basic and acidic residues" evidence="13">
    <location>
        <begin position="635"/>
        <end position="660"/>
    </location>
</feature>
<keyword evidence="16" id="KW-1185">Reference proteome</keyword>
<feature type="compositionally biased region" description="Polar residues" evidence="13">
    <location>
        <begin position="467"/>
        <end position="486"/>
    </location>
</feature>
<accession>A0AAV8U2P5</accession>
<evidence type="ECO:0000256" key="10">
    <source>
        <dbReference type="ARBA" id="ARBA00023161"/>
    </source>
</evidence>
<feature type="compositionally biased region" description="Acidic residues" evidence="13">
    <location>
        <begin position="63"/>
        <end position="79"/>
    </location>
</feature>
<dbReference type="GO" id="GO:0008380">
    <property type="term" value="P:RNA splicing"/>
    <property type="evidence" value="ECO:0007669"/>
    <property type="project" value="UniProtKB-KW"/>
</dbReference>
<dbReference type="GO" id="GO:0051028">
    <property type="term" value="P:mRNA transport"/>
    <property type="evidence" value="ECO:0007669"/>
    <property type="project" value="UniProtKB-KW"/>
</dbReference>
<feature type="compositionally biased region" description="Low complexity" evidence="13">
    <location>
        <begin position="624"/>
        <end position="634"/>
    </location>
</feature>
<organism evidence="15 16">
    <name type="scientific">Erythroxylum novogranatense</name>
    <dbReference type="NCBI Taxonomy" id="1862640"/>
    <lineage>
        <taxon>Eukaryota</taxon>
        <taxon>Viridiplantae</taxon>
        <taxon>Streptophyta</taxon>
        <taxon>Embryophyta</taxon>
        <taxon>Tracheophyta</taxon>
        <taxon>Spermatophyta</taxon>
        <taxon>Magnoliopsida</taxon>
        <taxon>eudicotyledons</taxon>
        <taxon>Gunneridae</taxon>
        <taxon>Pentapetalae</taxon>
        <taxon>rosids</taxon>
        <taxon>fabids</taxon>
        <taxon>Malpighiales</taxon>
        <taxon>Erythroxylaceae</taxon>
        <taxon>Erythroxylum</taxon>
    </lineage>
</organism>
<keyword evidence="9" id="KW-0694">RNA-binding</keyword>
<evidence type="ECO:0000256" key="6">
    <source>
        <dbReference type="ARBA" id="ARBA00022664"/>
    </source>
</evidence>
<keyword evidence="8" id="KW-0810">Translation regulation</keyword>
<evidence type="ECO:0000256" key="2">
    <source>
        <dbReference type="ARBA" id="ARBA00004496"/>
    </source>
</evidence>
<keyword evidence="7" id="KW-0509">mRNA transport</keyword>
<dbReference type="PANTHER" id="PTHR46837:SF5">
    <property type="entry name" value="PROTEIN MLN51 HOMOLOG"/>
    <property type="match status" value="1"/>
</dbReference>
<dbReference type="Pfam" id="PF09405">
    <property type="entry name" value="Btz"/>
    <property type="match status" value="1"/>
</dbReference>
<evidence type="ECO:0000259" key="14">
    <source>
        <dbReference type="SMART" id="SM01044"/>
    </source>
</evidence>
<feature type="compositionally biased region" description="Basic and acidic residues" evidence="13">
    <location>
        <begin position="80"/>
        <end position="98"/>
    </location>
</feature>
<feature type="compositionally biased region" description="Low complexity" evidence="13">
    <location>
        <begin position="311"/>
        <end position="323"/>
    </location>
</feature>
<dbReference type="AlphaFoldDB" id="A0AAV8U2P5"/>
<dbReference type="GO" id="GO:0005737">
    <property type="term" value="C:cytoplasm"/>
    <property type="evidence" value="ECO:0007669"/>
    <property type="project" value="UniProtKB-SubCell"/>
</dbReference>
<feature type="compositionally biased region" description="Acidic residues" evidence="13">
    <location>
        <begin position="7"/>
        <end position="18"/>
    </location>
</feature>
<keyword evidence="10" id="KW-0866">Nonsense-mediated mRNA decay</keyword>
<feature type="compositionally biased region" description="Basic and acidic residues" evidence="13">
    <location>
        <begin position="37"/>
        <end position="52"/>
    </location>
</feature>
<evidence type="ECO:0000256" key="12">
    <source>
        <dbReference type="ARBA" id="ARBA00023242"/>
    </source>
</evidence>
<proteinExistence type="inferred from homology"/>
<evidence type="ECO:0000256" key="13">
    <source>
        <dbReference type="SAM" id="MobiDB-lite"/>
    </source>
</evidence>
<gene>
    <name evidence="15" type="ORF">K2173_004315</name>
</gene>
<comment type="caution">
    <text evidence="15">The sequence shown here is derived from an EMBL/GenBank/DDBJ whole genome shotgun (WGS) entry which is preliminary data.</text>
</comment>
<feature type="region of interest" description="Disordered" evidence="13">
    <location>
        <begin position="465"/>
        <end position="502"/>
    </location>
</feature>
<dbReference type="GO" id="GO:0006417">
    <property type="term" value="P:regulation of translation"/>
    <property type="evidence" value="ECO:0007669"/>
    <property type="project" value="UniProtKB-KW"/>
</dbReference>
<feature type="compositionally biased region" description="Basic and acidic residues" evidence="13">
    <location>
        <begin position="199"/>
        <end position="229"/>
    </location>
</feature>
<dbReference type="InterPro" id="IPR044796">
    <property type="entry name" value="MLN51_plant"/>
</dbReference>
<keyword evidence="11" id="KW-0508">mRNA splicing</keyword>
<dbReference type="SMART" id="SM01044">
    <property type="entry name" value="Btz"/>
    <property type="match status" value="1"/>
</dbReference>
<feature type="region of interest" description="Disordered" evidence="13">
    <location>
        <begin position="300"/>
        <end position="325"/>
    </location>
</feature>
<feature type="region of interest" description="Disordered" evidence="13">
    <location>
        <begin position="1"/>
        <end position="151"/>
    </location>
</feature>
<dbReference type="Proteomes" id="UP001159364">
    <property type="component" value="Linkage Group LG01"/>
</dbReference>
<dbReference type="GO" id="GO:0006397">
    <property type="term" value="P:mRNA processing"/>
    <property type="evidence" value="ECO:0007669"/>
    <property type="project" value="UniProtKB-KW"/>
</dbReference>
<evidence type="ECO:0000256" key="9">
    <source>
        <dbReference type="ARBA" id="ARBA00022884"/>
    </source>
</evidence>
<evidence type="ECO:0000256" key="1">
    <source>
        <dbReference type="ARBA" id="ARBA00004123"/>
    </source>
</evidence>
<comment type="subcellular location">
    <subcellularLocation>
        <location evidence="2">Cytoplasm</location>
    </subcellularLocation>
    <subcellularLocation>
        <location evidence="1">Nucleus</location>
    </subcellularLocation>
</comment>
<name>A0AAV8U2P5_9ROSI</name>
<feature type="domain" description="Btz" evidence="14">
    <location>
        <begin position="101"/>
        <end position="220"/>
    </location>
</feature>
<dbReference type="EMBL" id="JAIWQS010000001">
    <property type="protein sequence ID" value="KAJ8773485.1"/>
    <property type="molecule type" value="Genomic_DNA"/>
</dbReference>
<keyword evidence="4" id="KW-0813">Transport</keyword>
<feature type="compositionally biased region" description="Polar residues" evidence="13">
    <location>
        <begin position="234"/>
        <end position="244"/>
    </location>
</feature>
<keyword evidence="5" id="KW-0963">Cytoplasm</keyword>
<feature type="region of interest" description="Disordered" evidence="13">
    <location>
        <begin position="624"/>
        <end position="680"/>
    </location>
</feature>
<evidence type="ECO:0000313" key="16">
    <source>
        <dbReference type="Proteomes" id="UP001159364"/>
    </source>
</evidence>
<dbReference type="GO" id="GO:0003729">
    <property type="term" value="F:mRNA binding"/>
    <property type="evidence" value="ECO:0007669"/>
    <property type="project" value="InterPro"/>
</dbReference>
<dbReference type="GO" id="GO:0000184">
    <property type="term" value="P:nuclear-transcribed mRNA catabolic process, nonsense-mediated decay"/>
    <property type="evidence" value="ECO:0007669"/>
    <property type="project" value="UniProtKB-KW"/>
</dbReference>
<evidence type="ECO:0000256" key="7">
    <source>
        <dbReference type="ARBA" id="ARBA00022816"/>
    </source>
</evidence>
<dbReference type="GO" id="GO:0035145">
    <property type="term" value="C:exon-exon junction complex"/>
    <property type="evidence" value="ECO:0007669"/>
    <property type="project" value="InterPro"/>
</dbReference>
<evidence type="ECO:0000256" key="8">
    <source>
        <dbReference type="ARBA" id="ARBA00022845"/>
    </source>
</evidence>
<keyword evidence="6" id="KW-0507">mRNA processing</keyword>
<evidence type="ECO:0000256" key="5">
    <source>
        <dbReference type="ARBA" id="ARBA00022490"/>
    </source>
</evidence>
<keyword evidence="12" id="KW-0539">Nucleus</keyword>
<evidence type="ECO:0000256" key="3">
    <source>
        <dbReference type="ARBA" id="ARBA00009548"/>
    </source>
</evidence>
<feature type="compositionally biased region" description="Polar residues" evidence="13">
    <location>
        <begin position="300"/>
        <end position="310"/>
    </location>
</feature>
<dbReference type="InterPro" id="IPR018545">
    <property type="entry name" value="Btz_dom"/>
</dbReference>
<comment type="similarity">
    <text evidence="3">Belongs to the CASC3 family.</text>
</comment>
<evidence type="ECO:0000256" key="4">
    <source>
        <dbReference type="ARBA" id="ARBA00022448"/>
    </source>
</evidence>
<sequence>MAKVGEEVEYESDPEEENGLLVRRRREAASDDEVVDGEEKARVDRRVNIHSDESDDQGGAADYDQEEEEEEEGYGEEVDEGHVDGFTEENGGNKERRGGGGGGGVGDRGTEEKKVFEQVNTEELIEGKSDEEEGEEEEGKKENEPFSVPTAGAFYMHDNRFRDNAVGTHRRTYGGRRLWELKDDKKWGHDKFEEMTLQERHFGKGKRNSEVQYRDRGGKNEALDRDYGRRSKSKAFSNGNNQSQAPRCARGRGPRRYEHIAKTVGRTQPTNEQLVKSLEKTSPGTSGRVLAPVYIAESNQAPPSRKNLNLGSASPPFFPSGSSNKEINLTQKGDVQVGSSSRNLLSSVTGENFSMQQSRPPMPRKNTTHPIGLDKLYIDESISQSARKTPNNNQTPPSRSSLINTVLSSHCRAQGKDVSMSGKMSYQPMSLSNQVNRVSSATQLHGFQRPTQSRIQPSIEAHARQLGQHSDNGTTQISSLKTPSSRNSHESGEVENASESSKSMVSLVTKGKVGIQASRGGAFLFGGTHIMGAAENLGFECGDQNFPGTPAFLPVMQFSGRHPGGVGLPAVGMAFPGYVANPQVVLGNSEMTRLPVLAGAAGALGATCCSPYTAVDGAYNARLSGQTSSMGSSSKETRTKKGDNEWKSMHRPGLARDKFGHQQKPRRYSEMDFKQPNTNA</sequence>
<evidence type="ECO:0000256" key="11">
    <source>
        <dbReference type="ARBA" id="ARBA00023187"/>
    </source>
</evidence>